<dbReference type="EMBL" id="FNFL01000002">
    <property type="protein sequence ID" value="SDK09041.1"/>
    <property type="molecule type" value="Genomic_DNA"/>
</dbReference>
<dbReference type="EC" id="4.1.1.49" evidence="3 11"/>
<keyword evidence="5 11" id="KW-0547">Nucleotide-binding</keyword>
<dbReference type="InterPro" id="IPR001272">
    <property type="entry name" value="PEP_carboxykinase_ATP"/>
</dbReference>
<dbReference type="HAMAP" id="MF_00453">
    <property type="entry name" value="PEPCK_ATP"/>
    <property type="match status" value="1"/>
</dbReference>
<organism evidence="12 13">
    <name type="scientific">Sediminibacillus albus</name>
    <dbReference type="NCBI Taxonomy" id="407036"/>
    <lineage>
        <taxon>Bacteria</taxon>
        <taxon>Bacillati</taxon>
        <taxon>Bacillota</taxon>
        <taxon>Bacilli</taxon>
        <taxon>Bacillales</taxon>
        <taxon>Bacillaceae</taxon>
        <taxon>Sediminibacillus</taxon>
    </lineage>
</organism>
<evidence type="ECO:0000256" key="9">
    <source>
        <dbReference type="ARBA" id="ARBA00023239"/>
    </source>
</evidence>
<evidence type="ECO:0000256" key="7">
    <source>
        <dbReference type="ARBA" id="ARBA00022840"/>
    </source>
</evidence>
<dbReference type="Proteomes" id="UP000198694">
    <property type="component" value="Unassembled WGS sequence"/>
</dbReference>
<feature type="binding site" evidence="11">
    <location>
        <position position="317"/>
    </location>
    <ligand>
        <name>ATP</name>
        <dbReference type="ChEBI" id="CHEBI:30616"/>
    </ligand>
</feature>
<dbReference type="STRING" id="407036.SAMN05216243_1952"/>
<feature type="binding site" evidence="11">
    <location>
        <begin position="436"/>
        <end position="437"/>
    </location>
    <ligand>
        <name>ATP</name>
        <dbReference type="ChEBI" id="CHEBI:30616"/>
    </ligand>
</feature>
<dbReference type="GO" id="GO:0005524">
    <property type="term" value="F:ATP binding"/>
    <property type="evidence" value="ECO:0007669"/>
    <property type="project" value="UniProtKB-UniRule"/>
</dbReference>
<dbReference type="Gene3D" id="3.40.449.10">
    <property type="entry name" value="Phosphoenolpyruvate Carboxykinase, domain 1"/>
    <property type="match status" value="1"/>
</dbReference>
<keyword evidence="13" id="KW-1185">Reference proteome</keyword>
<feature type="binding site" evidence="11">
    <location>
        <position position="56"/>
    </location>
    <ligand>
        <name>substrate</name>
    </ligand>
</feature>
<dbReference type="RefSeq" id="WP_093213424.1">
    <property type="nucleotide sequence ID" value="NZ_FNFL01000002.1"/>
</dbReference>
<dbReference type="PROSITE" id="PS00532">
    <property type="entry name" value="PEPCK_ATP"/>
    <property type="match status" value="1"/>
</dbReference>
<evidence type="ECO:0000256" key="3">
    <source>
        <dbReference type="ARBA" id="ARBA00012363"/>
    </source>
</evidence>
<dbReference type="PANTHER" id="PTHR30031:SF0">
    <property type="entry name" value="PHOSPHOENOLPYRUVATE CARBOXYKINASE (ATP)"/>
    <property type="match status" value="1"/>
</dbReference>
<comment type="function">
    <text evidence="11">Involved in the gluconeogenesis. Catalyzes the conversion of oxaloacetate (OAA) to phosphoenolpyruvate (PEP) through direct phosphoryl transfer between the nucleoside triphosphate and OAA.</text>
</comment>
<evidence type="ECO:0000313" key="12">
    <source>
        <dbReference type="EMBL" id="SDK09041.1"/>
    </source>
</evidence>
<keyword evidence="6 11" id="KW-0210">Decarboxylase</keyword>
<feature type="binding site" evidence="11">
    <location>
        <position position="217"/>
    </location>
    <ligand>
        <name>Mn(2+)</name>
        <dbReference type="ChEBI" id="CHEBI:29035"/>
    </ligand>
</feature>
<dbReference type="GO" id="GO:0005829">
    <property type="term" value="C:cytosol"/>
    <property type="evidence" value="ECO:0007669"/>
    <property type="project" value="TreeGrafter"/>
</dbReference>
<reference evidence="12 13" key="1">
    <citation type="submission" date="2016-10" db="EMBL/GenBank/DDBJ databases">
        <authorList>
            <person name="de Groot N.N."/>
        </authorList>
    </citation>
    <scope>NUCLEOTIDE SEQUENCE [LARGE SCALE GENOMIC DNA]</scope>
    <source>
        <strain evidence="12 13">CGMCC 1.6502</strain>
    </source>
</reference>
<gene>
    <name evidence="11" type="primary">pckA</name>
    <name evidence="12" type="ORF">SAMN05216243_1952</name>
</gene>
<keyword evidence="11" id="KW-0479">Metal-binding</keyword>
<dbReference type="OrthoDB" id="9806325at2"/>
<comment type="catalytic activity">
    <reaction evidence="10 11">
        <text>oxaloacetate + ATP = phosphoenolpyruvate + ADP + CO2</text>
        <dbReference type="Rhea" id="RHEA:18617"/>
        <dbReference type="ChEBI" id="CHEBI:16452"/>
        <dbReference type="ChEBI" id="CHEBI:16526"/>
        <dbReference type="ChEBI" id="CHEBI:30616"/>
        <dbReference type="ChEBI" id="CHEBI:58702"/>
        <dbReference type="ChEBI" id="CHEBI:456216"/>
        <dbReference type="EC" id="4.1.1.49"/>
    </reaction>
</comment>
<dbReference type="PIRSF" id="PIRSF006294">
    <property type="entry name" value="PEP_crbxkin"/>
    <property type="match status" value="1"/>
</dbReference>
<keyword evidence="9 11" id="KW-0456">Lyase</keyword>
<dbReference type="AlphaFoldDB" id="A0A1G8Z1X2"/>
<dbReference type="Gene3D" id="3.90.228.20">
    <property type="match status" value="1"/>
</dbReference>
<dbReference type="InterPro" id="IPR008210">
    <property type="entry name" value="PEP_carboxykinase_N"/>
</dbReference>
<dbReference type="SUPFAM" id="SSF53795">
    <property type="entry name" value="PEP carboxykinase-like"/>
    <property type="match status" value="1"/>
</dbReference>
<feature type="binding site" evidence="11">
    <location>
        <position position="254"/>
    </location>
    <ligand>
        <name>Mn(2+)</name>
        <dbReference type="ChEBI" id="CHEBI:29035"/>
    </ligand>
</feature>
<feature type="binding site" evidence="11">
    <location>
        <position position="217"/>
    </location>
    <ligand>
        <name>ATP</name>
        <dbReference type="ChEBI" id="CHEBI:30616"/>
    </ligand>
</feature>
<dbReference type="GO" id="GO:0006094">
    <property type="term" value="P:gluconeogenesis"/>
    <property type="evidence" value="ECO:0007669"/>
    <property type="project" value="UniProtKB-UniRule"/>
</dbReference>
<dbReference type="PANTHER" id="PTHR30031">
    <property type="entry name" value="PHOSPHOENOLPYRUVATE CARBOXYKINASE ATP"/>
    <property type="match status" value="1"/>
</dbReference>
<evidence type="ECO:0000256" key="10">
    <source>
        <dbReference type="ARBA" id="ARBA00047371"/>
    </source>
</evidence>
<evidence type="ECO:0000256" key="11">
    <source>
        <dbReference type="HAMAP-Rule" id="MF_00453"/>
    </source>
</evidence>
<dbReference type="UniPathway" id="UPA00138"/>
<keyword evidence="12" id="KW-0808">Transferase</keyword>
<dbReference type="NCBIfam" id="NF006821">
    <property type="entry name" value="PRK09344.1-3"/>
    <property type="match status" value="1"/>
</dbReference>
<keyword evidence="12" id="KW-0418">Kinase</keyword>
<comment type="similarity">
    <text evidence="2 11">Belongs to the phosphoenolpyruvate carboxykinase (ATP) family.</text>
</comment>
<evidence type="ECO:0000256" key="1">
    <source>
        <dbReference type="ARBA" id="ARBA00004742"/>
    </source>
</evidence>
<keyword evidence="11" id="KW-0963">Cytoplasm</keyword>
<feature type="binding site" evidence="11">
    <location>
        <position position="198"/>
    </location>
    <ligand>
        <name>ATP</name>
        <dbReference type="ChEBI" id="CHEBI:30616"/>
    </ligand>
</feature>
<dbReference type="GO" id="GO:0046872">
    <property type="term" value="F:metal ion binding"/>
    <property type="evidence" value="ECO:0007669"/>
    <property type="project" value="UniProtKB-KW"/>
</dbReference>
<evidence type="ECO:0000256" key="8">
    <source>
        <dbReference type="ARBA" id="ARBA00023211"/>
    </source>
</evidence>
<feature type="binding site" evidence="11">
    <location>
        <position position="317"/>
    </location>
    <ligand>
        <name>substrate</name>
    </ligand>
</feature>
<protein>
    <recommendedName>
        <fullName evidence="3 11">Phosphoenolpyruvate carboxykinase (ATP)</fullName>
        <shortName evidence="11">PCK</shortName>
        <shortName evidence="11">PEP carboxykinase</shortName>
        <shortName evidence="11">PEPCK</shortName>
        <ecNumber evidence="3 11">4.1.1.49</ecNumber>
    </recommendedName>
</protein>
<dbReference type="GO" id="GO:0016301">
    <property type="term" value="F:kinase activity"/>
    <property type="evidence" value="ECO:0007669"/>
    <property type="project" value="UniProtKB-KW"/>
</dbReference>
<feature type="binding site" evidence="11">
    <location>
        <position position="198"/>
    </location>
    <ligand>
        <name>Mn(2+)</name>
        <dbReference type="ChEBI" id="CHEBI:29035"/>
    </ligand>
</feature>
<dbReference type="GO" id="GO:0004612">
    <property type="term" value="F:phosphoenolpyruvate carboxykinase (ATP) activity"/>
    <property type="evidence" value="ECO:0007669"/>
    <property type="project" value="UniProtKB-UniRule"/>
</dbReference>
<proteinExistence type="inferred from homology"/>
<dbReference type="Gene3D" id="2.170.8.10">
    <property type="entry name" value="Phosphoenolpyruvate Carboxykinase, domain 2"/>
    <property type="match status" value="1"/>
</dbReference>
<evidence type="ECO:0000256" key="2">
    <source>
        <dbReference type="ARBA" id="ARBA00006052"/>
    </source>
</evidence>
<evidence type="ECO:0000256" key="4">
    <source>
        <dbReference type="ARBA" id="ARBA00022432"/>
    </source>
</evidence>
<dbReference type="InterPro" id="IPR015994">
    <property type="entry name" value="PEPCK_ATP_CS"/>
</dbReference>
<accession>A0A1G8Z1X2</accession>
<feature type="binding site" evidence="11">
    <location>
        <position position="442"/>
    </location>
    <ligand>
        <name>ATP</name>
        <dbReference type="ChEBI" id="CHEBI:30616"/>
    </ligand>
</feature>
<feature type="binding site" evidence="11">
    <location>
        <begin position="233"/>
        <end position="241"/>
    </location>
    <ligand>
        <name>ATP</name>
        <dbReference type="ChEBI" id="CHEBI:30616"/>
    </ligand>
</feature>
<dbReference type="CDD" id="cd00484">
    <property type="entry name" value="PEPCK_ATP"/>
    <property type="match status" value="1"/>
</dbReference>
<sequence length="528" mass="58492">MNKINESVLTNELTGLPNCSENLSIHQLTRKITARGEGHTTNTGAVSVVTGKYTGRSPEDKFIVQTDELKDNIDWGKVNKPIDQNTFYSLYIKVVNHLRNQDEFFSFTGYAGADQHYRLPIKVITEFAWHNLFARQLFIEADDNDWDCGQGCFTVISAPSFKADPELDGTNSEAFIIISMEEKVILIGGTEYAGEIKKSVFSVMNYLLPQKNVLPMHCSANVDYDGDVSLFFGLSGTGKTTLSADPGRLLIGDDEHAWSPNGIFNIEGGCYAKCVGLSRDKEPQIYDSIQNGAVLENVICTDGVPDFDNTSLTENTRAAYPLRHINNSVVPSTAGHPRTIIFLTADASGVLPPISRLNKEQAMYHFMSGYTSKLAGTERGVTKPQATFSACFGAPFLPLNPRRYADMLGEKIDKHGVDVFLINTGWIEGPFGKGKRIPLEYTRAMVRAALQGELDEVDSSADPIFGLQIPVTVPEVPEKLLRPWETWNSYESYKLKAEQLAARFHENFEKFTDVDSAIVNAGPLYKPV</sequence>
<keyword evidence="7 11" id="KW-0067">ATP-binding</keyword>
<feature type="binding site" evidence="11">
    <location>
        <position position="192"/>
    </location>
    <ligand>
        <name>substrate</name>
    </ligand>
</feature>
<dbReference type="InterPro" id="IPR013035">
    <property type="entry name" value="PEP_carboxykinase_C"/>
</dbReference>
<dbReference type="SUPFAM" id="SSF68923">
    <property type="entry name" value="PEP carboxykinase N-terminal domain"/>
    <property type="match status" value="1"/>
</dbReference>
<name>A0A1G8Z1X2_9BACI</name>
<dbReference type="Pfam" id="PF01293">
    <property type="entry name" value="PEPCK_ATP"/>
    <property type="match status" value="1"/>
</dbReference>
<feature type="binding site" evidence="11">
    <location>
        <position position="198"/>
    </location>
    <ligand>
        <name>substrate</name>
    </ligand>
</feature>
<keyword evidence="8 11" id="KW-0464">Manganese</keyword>
<comment type="pathway">
    <text evidence="1 11">Carbohydrate biosynthesis; gluconeogenesis.</text>
</comment>
<comment type="cofactor">
    <cofactor evidence="11">
        <name>Mn(2+)</name>
        <dbReference type="ChEBI" id="CHEBI:29035"/>
    </cofactor>
    <text evidence="11">Binds 1 Mn(2+) ion per subunit.</text>
</comment>
<comment type="subcellular location">
    <subcellularLocation>
        <location evidence="11">Cytoplasm</location>
    </subcellularLocation>
</comment>
<evidence type="ECO:0000256" key="6">
    <source>
        <dbReference type="ARBA" id="ARBA00022793"/>
    </source>
</evidence>
<keyword evidence="4 11" id="KW-0312">Gluconeogenesis</keyword>
<evidence type="ECO:0000256" key="5">
    <source>
        <dbReference type="ARBA" id="ARBA00022741"/>
    </source>
</evidence>
<keyword evidence="12" id="KW-0670">Pyruvate</keyword>
<feature type="binding site" evidence="11">
    <location>
        <position position="282"/>
    </location>
    <ligand>
        <name>ATP</name>
        <dbReference type="ChEBI" id="CHEBI:30616"/>
    </ligand>
</feature>
<dbReference type="NCBIfam" id="NF006820">
    <property type="entry name" value="PRK09344.1-2"/>
    <property type="match status" value="1"/>
</dbReference>
<dbReference type="NCBIfam" id="TIGR00224">
    <property type="entry name" value="pckA"/>
    <property type="match status" value="1"/>
</dbReference>
<evidence type="ECO:0000313" key="13">
    <source>
        <dbReference type="Proteomes" id="UP000198694"/>
    </source>
</evidence>